<evidence type="ECO:0000313" key="12">
    <source>
        <dbReference type="RefSeq" id="XP_013177057.1"/>
    </source>
</evidence>
<dbReference type="Gene3D" id="3.60.130.10">
    <property type="entry name" value="Clavaminate synthase-like"/>
    <property type="match status" value="1"/>
</dbReference>
<dbReference type="InterPro" id="IPR038492">
    <property type="entry name" value="GBBH-like_N_sf"/>
</dbReference>
<evidence type="ECO:0000259" key="10">
    <source>
        <dbReference type="Pfam" id="PF02668"/>
    </source>
</evidence>
<dbReference type="GeneID" id="106124687"/>
<evidence type="ECO:0000256" key="7">
    <source>
        <dbReference type="ARBA" id="ARBA00022964"/>
    </source>
</evidence>
<gene>
    <name evidence="12" type="primary">LOC106124687</name>
</gene>
<dbReference type="RefSeq" id="XP_013177057.1">
    <property type="nucleotide sequence ID" value="XM_013321603.1"/>
</dbReference>
<proteinExistence type="inferred from homology"/>
<evidence type="ECO:0000256" key="4">
    <source>
        <dbReference type="ARBA" id="ARBA00008654"/>
    </source>
</evidence>
<dbReference type="GO" id="GO:0005739">
    <property type="term" value="C:mitochondrion"/>
    <property type="evidence" value="ECO:0007669"/>
    <property type="project" value="TreeGrafter"/>
</dbReference>
<protein>
    <submittedName>
        <fullName evidence="12">Gamma-butyrobetaine dioxygenase-like</fullName>
    </submittedName>
</protein>
<evidence type="ECO:0000256" key="6">
    <source>
        <dbReference type="ARBA" id="ARBA00022873"/>
    </source>
</evidence>
<keyword evidence="5" id="KW-0479">Metal-binding</keyword>
<dbReference type="SUPFAM" id="SSF51197">
    <property type="entry name" value="Clavaminate synthase-like"/>
    <property type="match status" value="1"/>
</dbReference>
<dbReference type="GO" id="GO:0046872">
    <property type="term" value="F:metal ion binding"/>
    <property type="evidence" value="ECO:0007669"/>
    <property type="project" value="UniProtKB-KW"/>
</dbReference>
<comment type="similarity">
    <text evidence="4">Belongs to the gamma-BBH/TMLD family.</text>
</comment>
<dbReference type="FunFam" id="3.30.2020.30:FF:000002">
    <property type="entry name" value="Putative gamma-butyrobetaine dioxygenase"/>
    <property type="match status" value="1"/>
</dbReference>
<dbReference type="PANTHER" id="PTHR10696">
    <property type="entry name" value="GAMMA-BUTYROBETAINE HYDROXYLASE-RELATED"/>
    <property type="match status" value="1"/>
</dbReference>
<accession>A0AAJ7EH02</accession>
<sequence length="435" mass="50789">MLCLYLCGEQFNGSRSATNMLLIKRLRNTALHRLKRELLNTNSLSFRNGSSYHSIESQHAITLEINGETLTFPHVWLRDNCQCHQCFHSTAKSRILDWTKFDLNSKATQVHKDENFVRVTWDDGHTSQYRLDWLKFRSFTKKNQQQYDTELYKPPKVTWKGDDFQKICSTNDYSEIISNDKALYKWLSDLSTYGVSLIKNTPNDETAIEAIVQRIGFPKQTHYGVKFIVQNVANTSNVAYLSSNLQMHTDLPYYGYCPGVNLLHCLVQTKSDGGENTLSDCHYVANYMKEHHPNQYRILADTEIEWSDIGVENGNEFYKLYRSPVICVDKLENVTRINFSIPQRGSHFPGPIELVRPWYEAHSLFLELNRKFSAKFKVDTGSILVFDNIRLLHGRNQYEDRANNIRKLIGAYVDWDEVYSRLRALKVKLEKRDYY</sequence>
<dbReference type="GO" id="GO:0045329">
    <property type="term" value="P:carnitine biosynthetic process"/>
    <property type="evidence" value="ECO:0007669"/>
    <property type="project" value="UniProtKB-KW"/>
</dbReference>
<dbReference type="FunFam" id="3.60.130.10:FF:000001">
    <property type="entry name" value="Trimethyllysine dioxygenase, mitochondrial"/>
    <property type="match status" value="1"/>
</dbReference>
<evidence type="ECO:0000256" key="2">
    <source>
        <dbReference type="ARBA" id="ARBA00001961"/>
    </source>
</evidence>
<comment type="pathway">
    <text evidence="3">Amine and polyamine biosynthesis; carnitine biosynthesis.</text>
</comment>
<feature type="domain" description="TauD/TfdA-like" evidence="10">
    <location>
        <begin position="172"/>
        <end position="412"/>
    </location>
</feature>
<reference evidence="12" key="1">
    <citation type="submission" date="2025-08" db="UniProtKB">
        <authorList>
            <consortium name="RefSeq"/>
        </authorList>
    </citation>
    <scope>IDENTIFICATION</scope>
</reference>
<keyword evidence="8" id="KW-0560">Oxidoreductase</keyword>
<dbReference type="InterPro" id="IPR010376">
    <property type="entry name" value="GBBH-like_N"/>
</dbReference>
<dbReference type="InterPro" id="IPR042098">
    <property type="entry name" value="TauD-like_sf"/>
</dbReference>
<evidence type="ECO:0000259" key="11">
    <source>
        <dbReference type="Pfam" id="PF06155"/>
    </source>
</evidence>
<keyword evidence="9" id="KW-0408">Iron</keyword>
<organism evidence="12">
    <name type="scientific">Papilio xuthus</name>
    <name type="common">Asian swallowtail butterfly</name>
    <dbReference type="NCBI Taxonomy" id="66420"/>
    <lineage>
        <taxon>Eukaryota</taxon>
        <taxon>Metazoa</taxon>
        <taxon>Ecdysozoa</taxon>
        <taxon>Arthropoda</taxon>
        <taxon>Hexapoda</taxon>
        <taxon>Insecta</taxon>
        <taxon>Pterygota</taxon>
        <taxon>Neoptera</taxon>
        <taxon>Endopterygota</taxon>
        <taxon>Lepidoptera</taxon>
        <taxon>Glossata</taxon>
        <taxon>Ditrysia</taxon>
        <taxon>Papilionoidea</taxon>
        <taxon>Papilionidae</taxon>
        <taxon>Papilioninae</taxon>
        <taxon>Papilio</taxon>
    </lineage>
</organism>
<dbReference type="AlphaFoldDB" id="A0AAJ7EH02"/>
<dbReference type="Gene3D" id="3.30.2020.30">
    <property type="match status" value="1"/>
</dbReference>
<dbReference type="InterPro" id="IPR050411">
    <property type="entry name" value="AlphaKG_dependent_hydroxylases"/>
</dbReference>
<comment type="cofactor">
    <cofactor evidence="1">
        <name>Fe(2+)</name>
        <dbReference type="ChEBI" id="CHEBI:29033"/>
    </cofactor>
</comment>
<name>A0AAJ7EH02_PAPXU</name>
<dbReference type="PANTHER" id="PTHR10696:SF33">
    <property type="entry name" value="GAMMA-BUTYROBETAINE DIOXYGENASE"/>
    <property type="match status" value="1"/>
</dbReference>
<feature type="domain" description="Gamma-butyrobetaine hydroxylase-like N-terminal" evidence="11">
    <location>
        <begin position="66"/>
        <end position="134"/>
    </location>
</feature>
<evidence type="ECO:0000256" key="8">
    <source>
        <dbReference type="ARBA" id="ARBA00023002"/>
    </source>
</evidence>
<comment type="cofactor">
    <cofactor evidence="2">
        <name>L-ascorbate</name>
        <dbReference type="ChEBI" id="CHEBI:38290"/>
    </cofactor>
</comment>
<evidence type="ECO:0000256" key="5">
    <source>
        <dbReference type="ARBA" id="ARBA00022723"/>
    </source>
</evidence>
<keyword evidence="6" id="KW-0124">Carnitine biosynthesis</keyword>
<evidence type="ECO:0000256" key="3">
    <source>
        <dbReference type="ARBA" id="ARBA00005022"/>
    </source>
</evidence>
<dbReference type="Pfam" id="PF02668">
    <property type="entry name" value="TauD"/>
    <property type="match status" value="1"/>
</dbReference>
<dbReference type="CDD" id="cd00250">
    <property type="entry name" value="CAS_like"/>
    <property type="match status" value="1"/>
</dbReference>
<dbReference type="GO" id="GO:0016706">
    <property type="term" value="F:2-oxoglutarate-dependent dioxygenase activity"/>
    <property type="evidence" value="ECO:0007669"/>
    <property type="project" value="UniProtKB-ARBA"/>
</dbReference>
<dbReference type="InterPro" id="IPR003819">
    <property type="entry name" value="TauD/TfdA-like"/>
</dbReference>
<dbReference type="Proteomes" id="UP000694872">
    <property type="component" value="Unplaced"/>
</dbReference>
<evidence type="ECO:0000256" key="1">
    <source>
        <dbReference type="ARBA" id="ARBA00001954"/>
    </source>
</evidence>
<evidence type="ECO:0000256" key="9">
    <source>
        <dbReference type="ARBA" id="ARBA00023004"/>
    </source>
</evidence>
<keyword evidence="7" id="KW-0223">Dioxygenase</keyword>
<dbReference type="KEGG" id="pxu:106124687"/>
<dbReference type="Pfam" id="PF06155">
    <property type="entry name" value="GBBH-like_N"/>
    <property type="match status" value="1"/>
</dbReference>